<dbReference type="Proteomes" id="UP001347796">
    <property type="component" value="Unassembled WGS sequence"/>
</dbReference>
<feature type="transmembrane region" description="Helical" evidence="6">
    <location>
        <begin position="98"/>
        <end position="118"/>
    </location>
</feature>
<dbReference type="Gene3D" id="1.20.1250.20">
    <property type="entry name" value="MFS general substrate transporter like domains"/>
    <property type="match status" value="1"/>
</dbReference>
<feature type="transmembrane region" description="Helical" evidence="6">
    <location>
        <begin position="451"/>
        <end position="472"/>
    </location>
</feature>
<dbReference type="GO" id="GO:0016020">
    <property type="term" value="C:membrane"/>
    <property type="evidence" value="ECO:0007669"/>
    <property type="project" value="UniProtKB-SubCell"/>
</dbReference>
<evidence type="ECO:0000256" key="6">
    <source>
        <dbReference type="SAM" id="Phobius"/>
    </source>
</evidence>
<comment type="caution">
    <text evidence="8">The sequence shown here is derived from an EMBL/GenBank/DDBJ whole genome shotgun (WGS) entry which is preliminary data.</text>
</comment>
<dbReference type="InterPro" id="IPR036259">
    <property type="entry name" value="MFS_trans_sf"/>
</dbReference>
<keyword evidence="4 6" id="KW-0472">Membrane</keyword>
<dbReference type="GO" id="GO:0022857">
    <property type="term" value="F:transmembrane transporter activity"/>
    <property type="evidence" value="ECO:0007669"/>
    <property type="project" value="InterPro"/>
</dbReference>
<feature type="transmembrane region" description="Helical" evidence="6">
    <location>
        <begin position="330"/>
        <end position="351"/>
    </location>
</feature>
<feature type="transmembrane region" description="Helical" evidence="6">
    <location>
        <begin position="155"/>
        <end position="174"/>
    </location>
</feature>
<evidence type="ECO:0000256" key="4">
    <source>
        <dbReference type="ARBA" id="ARBA00023136"/>
    </source>
</evidence>
<feature type="transmembrane region" description="Helical" evidence="6">
    <location>
        <begin position="388"/>
        <end position="412"/>
    </location>
</feature>
<comment type="subcellular location">
    <subcellularLocation>
        <location evidence="1">Membrane</location>
        <topology evidence="1">Multi-pass membrane protein</topology>
    </subcellularLocation>
</comment>
<feature type="transmembrane region" description="Helical" evidence="6">
    <location>
        <begin position="303"/>
        <end position="324"/>
    </location>
</feature>
<keyword evidence="2 6" id="KW-0812">Transmembrane</keyword>
<proteinExistence type="predicted"/>
<dbReference type="InterPro" id="IPR020846">
    <property type="entry name" value="MFS_dom"/>
</dbReference>
<sequence length="569" mass="63356">MHLDQLIEEIGSFGKFQILVIFMVMVPKVAIGYNMLIMSYGAYVTDWWCVDDAMSNNSRNNVTYKYCSSDDNSTCSRVYDEYTRTVVTEWDLMCERKWITPIITSIQMAGVLVGAVIAGQSADTFGRKKTFYITLLLHSILTVAIAFVTSWQAFAALRCLIGASMGSYLVVSVFPMEFLGFKGRTVMSLIPTFATGVCLLALVTWWLHDWTSAHIFGGVFTVPFLLGWFVVPESIRWLTVKGKLDEAEKVLERVAMMNGRDKPDNTREIIIKISNERRESTMGGKRYSYLDLYRGWKMAKHSIVIQVTWWCTAASVYGFAFGIGQLSGNFYLNLFLMYILEFPIFIPVIYALNRLGRRTVATIMYGAGTMSCVAVIIIQNTVTFGYKGIMITTLSLAARLFSTMAWAGVVIITTESYPTVIRNLGYGAANTAARIGGIVAPFIFTPGGNETIPYIIVIVLLGLSGVLTRLFLPETLGLAMEDVVQVDQEGGEETKETPVNGHPFKETPANGHPFKETPANGHPFKETPANGHPFNETPNLTNRQSNKGEGNKNDNRRPIISLLTENTRL</sequence>
<organism evidence="8 9">
    <name type="scientific">Patella caerulea</name>
    <name type="common">Rayed Mediterranean limpet</name>
    <dbReference type="NCBI Taxonomy" id="87958"/>
    <lineage>
        <taxon>Eukaryota</taxon>
        <taxon>Metazoa</taxon>
        <taxon>Spiralia</taxon>
        <taxon>Lophotrochozoa</taxon>
        <taxon>Mollusca</taxon>
        <taxon>Gastropoda</taxon>
        <taxon>Patellogastropoda</taxon>
        <taxon>Patelloidea</taxon>
        <taxon>Patellidae</taxon>
        <taxon>Patella</taxon>
    </lineage>
</organism>
<feature type="transmembrane region" description="Helical" evidence="6">
    <location>
        <begin position="213"/>
        <end position="231"/>
    </location>
</feature>
<dbReference type="InterPro" id="IPR005828">
    <property type="entry name" value="MFS_sugar_transport-like"/>
</dbReference>
<accession>A0AAN8JJA8</accession>
<feature type="compositionally biased region" description="Polar residues" evidence="5">
    <location>
        <begin position="536"/>
        <end position="548"/>
    </location>
</feature>
<reference evidence="8 9" key="1">
    <citation type="submission" date="2024-01" db="EMBL/GenBank/DDBJ databases">
        <title>The genome of the rayed Mediterranean limpet Patella caerulea (Linnaeus, 1758).</title>
        <authorList>
            <person name="Anh-Thu Weber A."/>
            <person name="Halstead-Nussloch G."/>
        </authorList>
    </citation>
    <scope>NUCLEOTIDE SEQUENCE [LARGE SCALE GENOMIC DNA]</scope>
    <source>
        <strain evidence="8">AATW-2023a</strain>
        <tissue evidence="8">Whole specimen</tissue>
    </source>
</reference>
<protein>
    <recommendedName>
        <fullName evidence="7">Major facilitator superfamily (MFS) profile domain-containing protein</fullName>
    </recommendedName>
</protein>
<feature type="domain" description="Major facilitator superfamily (MFS) profile" evidence="7">
    <location>
        <begin position="20"/>
        <end position="476"/>
    </location>
</feature>
<feature type="transmembrane region" description="Helical" evidence="6">
    <location>
        <begin position="130"/>
        <end position="149"/>
    </location>
</feature>
<feature type="transmembrane region" description="Helical" evidence="6">
    <location>
        <begin position="424"/>
        <end position="445"/>
    </location>
</feature>
<gene>
    <name evidence="8" type="ORF">SNE40_013381</name>
</gene>
<evidence type="ECO:0000256" key="5">
    <source>
        <dbReference type="SAM" id="MobiDB-lite"/>
    </source>
</evidence>
<feature type="transmembrane region" description="Helical" evidence="6">
    <location>
        <begin position="16"/>
        <end position="37"/>
    </location>
</feature>
<keyword evidence="9" id="KW-1185">Reference proteome</keyword>
<evidence type="ECO:0000313" key="8">
    <source>
        <dbReference type="EMBL" id="KAK6174803.1"/>
    </source>
</evidence>
<evidence type="ECO:0000256" key="3">
    <source>
        <dbReference type="ARBA" id="ARBA00022989"/>
    </source>
</evidence>
<feature type="transmembrane region" description="Helical" evidence="6">
    <location>
        <begin position="186"/>
        <end position="207"/>
    </location>
</feature>
<keyword evidence="3 6" id="KW-1133">Transmembrane helix</keyword>
<feature type="region of interest" description="Disordered" evidence="5">
    <location>
        <begin position="487"/>
        <end position="569"/>
    </location>
</feature>
<dbReference type="Pfam" id="PF00083">
    <property type="entry name" value="Sugar_tr"/>
    <property type="match status" value="1"/>
</dbReference>
<name>A0AAN8JJA8_PATCE</name>
<feature type="transmembrane region" description="Helical" evidence="6">
    <location>
        <begin position="363"/>
        <end position="382"/>
    </location>
</feature>
<evidence type="ECO:0000313" key="9">
    <source>
        <dbReference type="Proteomes" id="UP001347796"/>
    </source>
</evidence>
<dbReference type="AlphaFoldDB" id="A0AAN8JJA8"/>
<dbReference type="PROSITE" id="PS50850">
    <property type="entry name" value="MFS"/>
    <property type="match status" value="1"/>
</dbReference>
<evidence type="ECO:0000256" key="1">
    <source>
        <dbReference type="ARBA" id="ARBA00004141"/>
    </source>
</evidence>
<dbReference type="SUPFAM" id="SSF103473">
    <property type="entry name" value="MFS general substrate transporter"/>
    <property type="match status" value="1"/>
</dbReference>
<evidence type="ECO:0000256" key="2">
    <source>
        <dbReference type="ARBA" id="ARBA00022692"/>
    </source>
</evidence>
<dbReference type="PANTHER" id="PTHR24064">
    <property type="entry name" value="SOLUTE CARRIER FAMILY 22 MEMBER"/>
    <property type="match status" value="1"/>
</dbReference>
<dbReference type="EMBL" id="JAZGQO010000010">
    <property type="protein sequence ID" value="KAK6174803.1"/>
    <property type="molecule type" value="Genomic_DNA"/>
</dbReference>
<evidence type="ECO:0000259" key="7">
    <source>
        <dbReference type="PROSITE" id="PS50850"/>
    </source>
</evidence>